<comment type="caution">
    <text evidence="2">The sequence shown here is derived from an EMBL/GenBank/DDBJ whole genome shotgun (WGS) entry which is preliminary data.</text>
</comment>
<organism evidence="2 3">
    <name type="scientific">Pleurodeles waltl</name>
    <name type="common">Iberian ribbed newt</name>
    <dbReference type="NCBI Taxonomy" id="8319"/>
    <lineage>
        <taxon>Eukaryota</taxon>
        <taxon>Metazoa</taxon>
        <taxon>Chordata</taxon>
        <taxon>Craniata</taxon>
        <taxon>Vertebrata</taxon>
        <taxon>Euteleostomi</taxon>
        <taxon>Amphibia</taxon>
        <taxon>Batrachia</taxon>
        <taxon>Caudata</taxon>
        <taxon>Salamandroidea</taxon>
        <taxon>Salamandridae</taxon>
        <taxon>Pleurodelinae</taxon>
        <taxon>Pleurodeles</taxon>
    </lineage>
</organism>
<dbReference type="AlphaFoldDB" id="A0AAV7RJM1"/>
<gene>
    <name evidence="2" type="ORF">NDU88_005244</name>
</gene>
<feature type="region of interest" description="Disordered" evidence="1">
    <location>
        <begin position="1"/>
        <end position="35"/>
    </location>
</feature>
<proteinExistence type="predicted"/>
<feature type="region of interest" description="Disordered" evidence="1">
    <location>
        <begin position="57"/>
        <end position="86"/>
    </location>
</feature>
<sequence length="86" mass="9381">MGDCSTPQPKRPGGRATNPSAEREPKEAETLPEQTVAQARQVQLKGRGSIVRFLRRTATGSPEWGREHVGTHATEAEANSRISTEE</sequence>
<evidence type="ECO:0000256" key="1">
    <source>
        <dbReference type="SAM" id="MobiDB-lite"/>
    </source>
</evidence>
<evidence type="ECO:0000313" key="2">
    <source>
        <dbReference type="EMBL" id="KAJ1152469.1"/>
    </source>
</evidence>
<dbReference type="Proteomes" id="UP001066276">
    <property type="component" value="Chromosome 5"/>
</dbReference>
<name>A0AAV7RJM1_PLEWA</name>
<accession>A0AAV7RJM1</accession>
<protein>
    <submittedName>
        <fullName evidence="2">Uncharacterized protein</fullName>
    </submittedName>
</protein>
<evidence type="ECO:0000313" key="3">
    <source>
        <dbReference type="Proteomes" id="UP001066276"/>
    </source>
</evidence>
<dbReference type="EMBL" id="JANPWB010000009">
    <property type="protein sequence ID" value="KAJ1152469.1"/>
    <property type="molecule type" value="Genomic_DNA"/>
</dbReference>
<keyword evidence="3" id="KW-1185">Reference proteome</keyword>
<reference evidence="2" key="1">
    <citation type="journal article" date="2022" name="bioRxiv">
        <title>Sequencing and chromosome-scale assembly of the giantPleurodeles waltlgenome.</title>
        <authorList>
            <person name="Brown T."/>
            <person name="Elewa A."/>
            <person name="Iarovenko S."/>
            <person name="Subramanian E."/>
            <person name="Araus A.J."/>
            <person name="Petzold A."/>
            <person name="Susuki M."/>
            <person name="Suzuki K.-i.T."/>
            <person name="Hayashi T."/>
            <person name="Toyoda A."/>
            <person name="Oliveira C."/>
            <person name="Osipova E."/>
            <person name="Leigh N.D."/>
            <person name="Simon A."/>
            <person name="Yun M.H."/>
        </authorList>
    </citation>
    <scope>NUCLEOTIDE SEQUENCE</scope>
    <source>
        <strain evidence="2">20211129_DDA</strain>
        <tissue evidence="2">Liver</tissue>
    </source>
</reference>